<evidence type="ECO:0000313" key="11">
    <source>
        <dbReference type="EMBL" id="MFC6035336.1"/>
    </source>
</evidence>
<accession>A0ABW1KWB8</accession>
<protein>
    <recommendedName>
        <fullName evidence="7">Chromosomal replication initiator protein DnaA</fullName>
    </recommendedName>
</protein>
<evidence type="ECO:0000256" key="7">
    <source>
        <dbReference type="RuleBase" id="RU000577"/>
    </source>
</evidence>
<sequence length="475" mass="52710">MDNEKEMTGRDNQSELFKRYHAALRVRVGDAKYVSWFKDLGLEDYSEDCVTLSTGSEAKRDMLDHRFFPVLEETWRKEVGPFQKMRLTVLKSKLSEHAARINAQEDQRAAAVEATPLAKARQKDGKEAPTFEGLATALDPRRTFEAFAVHASNRIAWAAAQEALSEGRARELIYFYGPSGVGKTHLLQSIAHAWSQDQSRGEAGYVTYNNLSNACVSAVWSNSTAALHKALLSFGFLGFDDIHFLNGKNRTQEELLIVIDAALDSGKQVVIAGELPPAKLAEAGLNQRLADRLAGGICAPIHPGDETLRLAVLQKRVEQSPAACRISDEALAYIARTFTQSTRETIGALNQLLLMYGSEEIVVDLDEAKSVLKSRLDDRRRAATIDDAIAAGAEAFGLKLEDMTGRSQPQRIVRARHAVVWCAREVLKESFPRIGKALKRDHTTVMSSYRRAQALIERDKAFQDGVKRIREALEG</sequence>
<dbReference type="RefSeq" id="WP_379879341.1">
    <property type="nucleotide sequence ID" value="NZ_JBHPON010000001.1"/>
</dbReference>
<dbReference type="Proteomes" id="UP001596116">
    <property type="component" value="Unassembled WGS sequence"/>
</dbReference>
<dbReference type="Pfam" id="PF11638">
    <property type="entry name" value="DnaA_N"/>
    <property type="match status" value="1"/>
</dbReference>
<evidence type="ECO:0000256" key="1">
    <source>
        <dbReference type="ARBA" id="ARBA00022490"/>
    </source>
</evidence>
<name>A0ABW1KWB8_9PROT</name>
<dbReference type="Gene3D" id="1.10.8.60">
    <property type="match status" value="1"/>
</dbReference>
<keyword evidence="6 7" id="KW-0238">DNA-binding</keyword>
<comment type="function">
    <text evidence="7">Plays an essential role in the initiation and regulation of chromosomal replication. ATP-DnaA binds to the origin of replication (oriC) to initiate formation of the DNA replication initiation complex once per cell cycle. Binds the DnaA box (a 9 base pair repeat at the origin) and separates the double-stranded (ds)DNA. Forms a right-handed helical filament on oriC DNA; dsDNA binds to the exterior of the filament while single-stranded (ss)DNA is stabiized in the filament's interior. The ATP-DnaA-oriC complex binds and stabilizes one strand of the AT-rich DNA unwinding element (DUE), permitting loading of DNA polymerase. After initiation quickly degrades to an ADP-DnaA complex that is not apt for DNA replication. Binds acidic phospholipids.</text>
</comment>
<dbReference type="Gene3D" id="3.30.300.180">
    <property type="match status" value="1"/>
</dbReference>
<evidence type="ECO:0000256" key="2">
    <source>
        <dbReference type="ARBA" id="ARBA00022705"/>
    </source>
</evidence>
<dbReference type="Gene3D" id="3.40.50.300">
    <property type="entry name" value="P-loop containing nucleotide triphosphate hydrolases"/>
    <property type="match status" value="1"/>
</dbReference>
<dbReference type="Gene3D" id="1.10.1750.10">
    <property type="match status" value="1"/>
</dbReference>
<feature type="domain" description="AAA+ ATPase" evidence="9">
    <location>
        <begin position="169"/>
        <end position="295"/>
    </location>
</feature>
<dbReference type="SUPFAM" id="SSF48295">
    <property type="entry name" value="TrpR-like"/>
    <property type="match status" value="1"/>
</dbReference>
<evidence type="ECO:0000259" key="10">
    <source>
        <dbReference type="SMART" id="SM00760"/>
    </source>
</evidence>
<keyword evidence="3 7" id="KW-0547">Nucleotide-binding</keyword>
<dbReference type="CDD" id="cd06571">
    <property type="entry name" value="Bac_DnaA_C"/>
    <property type="match status" value="1"/>
</dbReference>
<keyword evidence="5" id="KW-0446">Lipid-binding</keyword>
<comment type="similarity">
    <text evidence="8">Belongs to the DnaA family.</text>
</comment>
<dbReference type="PANTHER" id="PTHR30050:SF2">
    <property type="entry name" value="CHROMOSOMAL REPLICATION INITIATOR PROTEIN DNAA"/>
    <property type="match status" value="1"/>
</dbReference>
<evidence type="ECO:0000256" key="4">
    <source>
        <dbReference type="ARBA" id="ARBA00022840"/>
    </source>
</evidence>
<dbReference type="InterPro" id="IPR003593">
    <property type="entry name" value="AAA+_ATPase"/>
</dbReference>
<dbReference type="InterPro" id="IPR027417">
    <property type="entry name" value="P-loop_NTPase"/>
</dbReference>
<dbReference type="PANTHER" id="PTHR30050">
    <property type="entry name" value="CHROMOSOMAL REPLICATION INITIATOR PROTEIN DNAA"/>
    <property type="match status" value="1"/>
</dbReference>
<dbReference type="Pfam" id="PF08299">
    <property type="entry name" value="Bac_DnaA_C"/>
    <property type="match status" value="1"/>
</dbReference>
<dbReference type="InterPro" id="IPR013159">
    <property type="entry name" value="DnaA_C"/>
</dbReference>
<evidence type="ECO:0000313" key="12">
    <source>
        <dbReference type="Proteomes" id="UP001596116"/>
    </source>
</evidence>
<comment type="caution">
    <text evidence="11">The sequence shown here is derived from an EMBL/GenBank/DDBJ whole genome shotgun (WGS) entry which is preliminary data.</text>
</comment>
<dbReference type="InterPro" id="IPR020591">
    <property type="entry name" value="Chromosome_initiator_DnaA-like"/>
</dbReference>
<evidence type="ECO:0000256" key="5">
    <source>
        <dbReference type="ARBA" id="ARBA00023121"/>
    </source>
</evidence>
<proteinExistence type="inferred from homology"/>
<dbReference type="PRINTS" id="PR00051">
    <property type="entry name" value="DNAA"/>
</dbReference>
<reference evidence="11 12" key="1">
    <citation type="submission" date="2024-09" db="EMBL/GenBank/DDBJ databases">
        <authorList>
            <person name="Zhang Z.-H."/>
        </authorList>
    </citation>
    <scope>NUCLEOTIDE SEQUENCE [LARGE SCALE GENOMIC DNA]</scope>
    <source>
        <strain evidence="11 12">HHTR114</strain>
    </source>
</reference>
<dbReference type="InterPro" id="IPR010921">
    <property type="entry name" value="Trp_repressor/repl_initiator"/>
</dbReference>
<dbReference type="InterPro" id="IPR024633">
    <property type="entry name" value="DnaA_N_dom"/>
</dbReference>
<gene>
    <name evidence="11" type="ORF">ACFMB1_07255</name>
</gene>
<dbReference type="SUPFAM" id="SSF52540">
    <property type="entry name" value="P-loop containing nucleoside triphosphate hydrolases"/>
    <property type="match status" value="1"/>
</dbReference>
<dbReference type="Pfam" id="PF00308">
    <property type="entry name" value="Bac_DnaA"/>
    <property type="match status" value="1"/>
</dbReference>
<evidence type="ECO:0000256" key="8">
    <source>
        <dbReference type="RuleBase" id="RU004227"/>
    </source>
</evidence>
<evidence type="ECO:0000259" key="9">
    <source>
        <dbReference type="SMART" id="SM00382"/>
    </source>
</evidence>
<evidence type="ECO:0000256" key="6">
    <source>
        <dbReference type="ARBA" id="ARBA00023125"/>
    </source>
</evidence>
<keyword evidence="12" id="KW-1185">Reference proteome</keyword>
<keyword evidence="4 7" id="KW-0067">ATP-binding</keyword>
<organism evidence="11 12">
    <name type="scientific">Hyphococcus aureus</name>
    <dbReference type="NCBI Taxonomy" id="2666033"/>
    <lineage>
        <taxon>Bacteria</taxon>
        <taxon>Pseudomonadati</taxon>
        <taxon>Pseudomonadota</taxon>
        <taxon>Alphaproteobacteria</taxon>
        <taxon>Parvularculales</taxon>
        <taxon>Parvularculaceae</taxon>
        <taxon>Hyphococcus</taxon>
    </lineage>
</organism>
<keyword evidence="2 7" id="KW-0235">DNA replication</keyword>
<dbReference type="EMBL" id="JBHPON010000001">
    <property type="protein sequence ID" value="MFC6035336.1"/>
    <property type="molecule type" value="Genomic_DNA"/>
</dbReference>
<dbReference type="InterPro" id="IPR038454">
    <property type="entry name" value="DnaA_N_sf"/>
</dbReference>
<dbReference type="SMART" id="SM00760">
    <property type="entry name" value="Bac_DnaA_C"/>
    <property type="match status" value="1"/>
</dbReference>
<evidence type="ECO:0000256" key="3">
    <source>
        <dbReference type="ARBA" id="ARBA00022741"/>
    </source>
</evidence>
<dbReference type="SMART" id="SM00382">
    <property type="entry name" value="AAA"/>
    <property type="match status" value="1"/>
</dbReference>
<feature type="domain" description="Chromosomal replication initiator DnaA C-terminal" evidence="10">
    <location>
        <begin position="384"/>
        <end position="452"/>
    </location>
</feature>
<dbReference type="InterPro" id="IPR013317">
    <property type="entry name" value="DnaA_dom"/>
</dbReference>
<keyword evidence="1" id="KW-0963">Cytoplasm</keyword>